<dbReference type="OrthoDB" id="73209at2759"/>
<keyword evidence="7" id="KW-0677">Repeat</keyword>
<dbReference type="InterPro" id="IPR050122">
    <property type="entry name" value="RTK"/>
</dbReference>
<comment type="catalytic activity">
    <reaction evidence="18">
        <text>L-tyrosyl-[protein] + ATP = O-phospho-L-tyrosyl-[protein] + ADP + H(+)</text>
        <dbReference type="Rhea" id="RHEA:10596"/>
        <dbReference type="Rhea" id="RHEA-COMP:10136"/>
        <dbReference type="Rhea" id="RHEA-COMP:20101"/>
        <dbReference type="ChEBI" id="CHEBI:15378"/>
        <dbReference type="ChEBI" id="CHEBI:30616"/>
        <dbReference type="ChEBI" id="CHEBI:46858"/>
        <dbReference type="ChEBI" id="CHEBI:61978"/>
        <dbReference type="ChEBI" id="CHEBI:456216"/>
        <dbReference type="EC" id="2.7.10.1"/>
    </reaction>
</comment>
<reference evidence="24" key="1">
    <citation type="submission" date="2022-07" db="EMBL/GenBank/DDBJ databases">
        <authorList>
            <person name="Trinca V."/>
            <person name="Uliana J.V.C."/>
            <person name="Torres T.T."/>
            <person name="Ward R.J."/>
            <person name="Monesi N."/>
        </authorList>
    </citation>
    <scope>NUCLEOTIDE SEQUENCE</scope>
    <source>
        <strain evidence="24">HSMRA1968</strain>
        <tissue evidence="24">Whole embryos</tissue>
    </source>
</reference>
<proteinExistence type="predicted"/>
<feature type="domain" description="Protein kinase" evidence="23">
    <location>
        <begin position="929"/>
        <end position="1212"/>
    </location>
</feature>
<dbReference type="InterPro" id="IPR011009">
    <property type="entry name" value="Kinase-like_dom_sf"/>
</dbReference>
<evidence type="ECO:0000256" key="13">
    <source>
        <dbReference type="ARBA" id="ARBA00023137"/>
    </source>
</evidence>
<dbReference type="Pfam" id="PF07714">
    <property type="entry name" value="PK_Tyr_Ser-Thr"/>
    <property type="match status" value="1"/>
</dbReference>
<keyword evidence="9" id="KW-0418">Kinase</keyword>
<dbReference type="PRINTS" id="PR00109">
    <property type="entry name" value="TYRKINASE"/>
</dbReference>
<keyword evidence="17" id="KW-0393">Immunoglobulin domain</keyword>
<evidence type="ECO:0000256" key="11">
    <source>
        <dbReference type="ARBA" id="ARBA00022989"/>
    </source>
</evidence>
<evidence type="ECO:0000256" key="4">
    <source>
        <dbReference type="ARBA" id="ARBA00022679"/>
    </source>
</evidence>
<dbReference type="Gene3D" id="3.40.50.2300">
    <property type="match status" value="2"/>
</dbReference>
<evidence type="ECO:0000313" key="25">
    <source>
        <dbReference type="Proteomes" id="UP001151699"/>
    </source>
</evidence>
<name>A0A9Q0NHM8_9DIPT</name>
<dbReference type="InterPro" id="IPR000719">
    <property type="entry name" value="Prot_kinase_dom"/>
</dbReference>
<evidence type="ECO:0000256" key="22">
    <source>
        <dbReference type="SAM" id="SignalP"/>
    </source>
</evidence>
<dbReference type="InterPro" id="IPR001828">
    <property type="entry name" value="ANF_lig-bd_rcpt"/>
</dbReference>
<dbReference type="InterPro" id="IPR028082">
    <property type="entry name" value="Peripla_BP_I"/>
</dbReference>
<keyword evidence="14" id="KW-1015">Disulfide bond</keyword>
<evidence type="ECO:0000256" key="21">
    <source>
        <dbReference type="SAM" id="Phobius"/>
    </source>
</evidence>
<evidence type="ECO:0000256" key="2">
    <source>
        <dbReference type="ARBA" id="ARBA00011902"/>
    </source>
</evidence>
<accession>A0A9Q0NHM8</accession>
<keyword evidence="13" id="KW-0829">Tyrosine-protein kinase</keyword>
<dbReference type="Gene3D" id="1.10.510.10">
    <property type="entry name" value="Transferase(Phosphotransferase) domain 1"/>
    <property type="match status" value="1"/>
</dbReference>
<evidence type="ECO:0000256" key="1">
    <source>
        <dbReference type="ARBA" id="ARBA00004167"/>
    </source>
</evidence>
<evidence type="ECO:0000256" key="20">
    <source>
        <dbReference type="PROSITE-ProRule" id="PRU10141"/>
    </source>
</evidence>
<dbReference type="PROSITE" id="PS00109">
    <property type="entry name" value="PROTEIN_KINASE_TYR"/>
    <property type="match status" value="1"/>
</dbReference>
<keyword evidence="15 24" id="KW-0675">Receptor</keyword>
<dbReference type="InterPro" id="IPR017441">
    <property type="entry name" value="Protein_kinase_ATP_BS"/>
</dbReference>
<keyword evidence="3" id="KW-0597">Phosphoprotein</keyword>
<comment type="function">
    <text evidence="19">Receptor for basic fibroblast growth factor.</text>
</comment>
<dbReference type="EMBL" id="WJQU01000001">
    <property type="protein sequence ID" value="KAJ6649876.1"/>
    <property type="molecule type" value="Genomic_DNA"/>
</dbReference>
<evidence type="ECO:0000256" key="12">
    <source>
        <dbReference type="ARBA" id="ARBA00023136"/>
    </source>
</evidence>
<keyword evidence="4" id="KW-0808">Transferase</keyword>
<dbReference type="PROSITE" id="PS50011">
    <property type="entry name" value="PROTEIN_KINASE_DOM"/>
    <property type="match status" value="1"/>
</dbReference>
<dbReference type="SUPFAM" id="SSF56112">
    <property type="entry name" value="Protein kinase-like (PK-like)"/>
    <property type="match status" value="1"/>
</dbReference>
<feature type="signal peptide" evidence="22">
    <location>
        <begin position="1"/>
        <end position="20"/>
    </location>
</feature>
<dbReference type="InterPro" id="IPR008266">
    <property type="entry name" value="Tyr_kinase_AS"/>
</dbReference>
<evidence type="ECO:0000256" key="3">
    <source>
        <dbReference type="ARBA" id="ARBA00022553"/>
    </source>
</evidence>
<dbReference type="Pfam" id="PF01094">
    <property type="entry name" value="ANF_receptor"/>
    <property type="match status" value="1"/>
</dbReference>
<dbReference type="GO" id="GO:0005886">
    <property type="term" value="C:plasma membrane"/>
    <property type="evidence" value="ECO:0007669"/>
    <property type="project" value="TreeGrafter"/>
</dbReference>
<keyword evidence="8 20" id="KW-0547">Nucleotide-binding</keyword>
<keyword evidence="10 20" id="KW-0067">ATP-binding</keyword>
<evidence type="ECO:0000256" key="10">
    <source>
        <dbReference type="ARBA" id="ARBA00022840"/>
    </source>
</evidence>
<keyword evidence="6 22" id="KW-0732">Signal</keyword>
<keyword evidence="12 21" id="KW-0472">Membrane</keyword>
<evidence type="ECO:0000256" key="18">
    <source>
        <dbReference type="ARBA" id="ARBA00051243"/>
    </source>
</evidence>
<evidence type="ECO:0000256" key="5">
    <source>
        <dbReference type="ARBA" id="ARBA00022692"/>
    </source>
</evidence>
<evidence type="ECO:0000256" key="15">
    <source>
        <dbReference type="ARBA" id="ARBA00023170"/>
    </source>
</evidence>
<dbReference type="CDD" id="cd00192">
    <property type="entry name" value="PTKc"/>
    <property type="match status" value="1"/>
</dbReference>
<comment type="caution">
    <text evidence="24">The sequence shown here is derived from an EMBL/GenBank/DDBJ whole genome shotgun (WGS) entry which is preliminary data.</text>
</comment>
<keyword evidence="16" id="KW-0325">Glycoprotein</keyword>
<evidence type="ECO:0000256" key="9">
    <source>
        <dbReference type="ARBA" id="ARBA00022777"/>
    </source>
</evidence>
<dbReference type="GO" id="GO:0004714">
    <property type="term" value="F:transmembrane receptor protein tyrosine kinase activity"/>
    <property type="evidence" value="ECO:0007669"/>
    <property type="project" value="UniProtKB-EC"/>
</dbReference>
<dbReference type="Proteomes" id="UP001151699">
    <property type="component" value="Chromosome A"/>
</dbReference>
<feature type="transmembrane region" description="Helical" evidence="21">
    <location>
        <begin position="863"/>
        <end position="886"/>
    </location>
</feature>
<dbReference type="PROSITE" id="PS00107">
    <property type="entry name" value="PROTEIN_KINASE_ATP"/>
    <property type="match status" value="1"/>
</dbReference>
<dbReference type="SUPFAM" id="SSF53822">
    <property type="entry name" value="Periplasmic binding protein-like I"/>
    <property type="match status" value="1"/>
</dbReference>
<organism evidence="24 25">
    <name type="scientific">Pseudolycoriella hygida</name>
    <dbReference type="NCBI Taxonomy" id="35572"/>
    <lineage>
        <taxon>Eukaryota</taxon>
        <taxon>Metazoa</taxon>
        <taxon>Ecdysozoa</taxon>
        <taxon>Arthropoda</taxon>
        <taxon>Hexapoda</taxon>
        <taxon>Insecta</taxon>
        <taxon>Pterygota</taxon>
        <taxon>Neoptera</taxon>
        <taxon>Endopterygota</taxon>
        <taxon>Diptera</taxon>
        <taxon>Nematocera</taxon>
        <taxon>Sciaroidea</taxon>
        <taxon>Sciaridae</taxon>
        <taxon>Pseudolycoriella</taxon>
    </lineage>
</organism>
<dbReference type="PANTHER" id="PTHR24416:SF489">
    <property type="entry name" value="PROTEIN KINASE DOMAIN-CONTAINING PROTEIN"/>
    <property type="match status" value="1"/>
</dbReference>
<evidence type="ECO:0000256" key="19">
    <source>
        <dbReference type="ARBA" id="ARBA00056965"/>
    </source>
</evidence>
<keyword evidence="11 21" id="KW-1133">Transmembrane helix</keyword>
<evidence type="ECO:0000256" key="16">
    <source>
        <dbReference type="ARBA" id="ARBA00023180"/>
    </source>
</evidence>
<dbReference type="InterPro" id="IPR020635">
    <property type="entry name" value="Tyr_kinase_cat_dom"/>
</dbReference>
<feature type="binding site" evidence="20">
    <location>
        <position position="961"/>
    </location>
    <ligand>
        <name>ATP</name>
        <dbReference type="ChEBI" id="CHEBI:30616"/>
    </ligand>
</feature>
<evidence type="ECO:0000259" key="23">
    <source>
        <dbReference type="PROSITE" id="PS50011"/>
    </source>
</evidence>
<dbReference type="CDD" id="cd06366">
    <property type="entry name" value="PBP1_GABAb_receptor"/>
    <property type="match status" value="1"/>
</dbReference>
<dbReference type="Gene3D" id="3.30.200.20">
    <property type="entry name" value="Phosphorylase Kinase, domain 1"/>
    <property type="match status" value="1"/>
</dbReference>
<evidence type="ECO:0000256" key="17">
    <source>
        <dbReference type="ARBA" id="ARBA00023319"/>
    </source>
</evidence>
<keyword evidence="25" id="KW-1185">Reference proteome</keyword>
<dbReference type="PRINTS" id="PR01176">
    <property type="entry name" value="GABABRECEPTR"/>
</dbReference>
<comment type="subcellular location">
    <subcellularLocation>
        <location evidence="1">Membrane</location>
        <topology evidence="1">Single-pass membrane protein</topology>
    </subcellularLocation>
</comment>
<dbReference type="PANTHER" id="PTHR24416">
    <property type="entry name" value="TYROSINE-PROTEIN KINASE RECEPTOR"/>
    <property type="match status" value="1"/>
</dbReference>
<feature type="chain" id="PRO_5040119509" description="receptor protein-tyrosine kinase" evidence="22">
    <location>
        <begin position="21"/>
        <end position="1356"/>
    </location>
</feature>
<dbReference type="InterPro" id="IPR001245">
    <property type="entry name" value="Ser-Thr/Tyr_kinase_cat_dom"/>
</dbReference>
<evidence type="ECO:0000256" key="7">
    <source>
        <dbReference type="ARBA" id="ARBA00022737"/>
    </source>
</evidence>
<evidence type="ECO:0000256" key="14">
    <source>
        <dbReference type="ARBA" id="ARBA00023157"/>
    </source>
</evidence>
<gene>
    <name evidence="24" type="primary">igf1r</name>
    <name evidence="24" type="ORF">Bhyg_05117</name>
</gene>
<dbReference type="GO" id="GO:0007169">
    <property type="term" value="P:cell surface receptor protein tyrosine kinase signaling pathway"/>
    <property type="evidence" value="ECO:0007669"/>
    <property type="project" value="TreeGrafter"/>
</dbReference>
<evidence type="ECO:0000256" key="8">
    <source>
        <dbReference type="ARBA" id="ARBA00022741"/>
    </source>
</evidence>
<dbReference type="FunFam" id="3.30.200.20:FF:000593">
    <property type="entry name" value="Predicted protein"/>
    <property type="match status" value="1"/>
</dbReference>
<protein>
    <recommendedName>
        <fullName evidence="2">receptor protein-tyrosine kinase</fullName>
        <ecNumber evidence="2">2.7.10.1</ecNumber>
    </recommendedName>
</protein>
<dbReference type="SMART" id="SM00219">
    <property type="entry name" value="TyrKc"/>
    <property type="match status" value="1"/>
</dbReference>
<dbReference type="EC" id="2.7.10.1" evidence="2"/>
<evidence type="ECO:0000256" key="6">
    <source>
        <dbReference type="ARBA" id="ARBA00022729"/>
    </source>
</evidence>
<dbReference type="GO" id="GO:0005524">
    <property type="term" value="F:ATP binding"/>
    <property type="evidence" value="ECO:0007669"/>
    <property type="project" value="UniProtKB-UniRule"/>
</dbReference>
<dbReference type="GO" id="GO:0043235">
    <property type="term" value="C:receptor complex"/>
    <property type="evidence" value="ECO:0007669"/>
    <property type="project" value="TreeGrafter"/>
</dbReference>
<keyword evidence="5 21" id="KW-0812">Transmembrane</keyword>
<sequence length="1356" mass="156257">MNWFILLIVIALHDLDSVRGNDMFKYECLPKSGAHRQRFASPYQDPVLIQVGDNVLNQISSRIYAIYLKEYLGYNDLVLQEIDFKADMNEEEKLYNMFEDLWRSKAPALNLAIWMPPDYHRTPPEIRMAGPFASGRFGWFFPKILLKKGDLPDLYPYTIFAEPNTKYIRQFILDPETLNDIRTLADSRCPNCTKGIYIPKQCEKFQCATLLAPSYKDTHFVRHHIEEFKLYLNIVWLGDNLKPVIDYYLLPLYESRLKDTEISKKFLVLHAIPSEIINSNVEYEMITMPHCEEMMSYIHTNCKYELMPLLKYYTEELTYSSALYMSFLNLDFEDTGMRRVFELYDNATLRNFSGNKNVISKYPNQLKEIVSLNYKKIKYGVTSKLYNDIACEWIKQSKDIYEKWFDIHNDMEVIYIGGIFPITAAGAAYSGLLPAVDMAERAINSNSTILPNIKINVLKMDGKCRADEVMKSFISIYMRHDRVLGVLGPACSETVEPIAGVSKHFKMSVISYSAEGTSFRDRETYPYFFRTIGENQQYEYVYLQLMQHLKWKRVAALTEDGQKYTEYISHMETYLKEHGIELIWNKKFPRYVTAEEMNRNLKELQQRNARVIIADVYDERSEIIMCEAYKLKMTLKYGYVWFLPVWLSMKTGDAIKTVNTTCTEEEMLEAMNGHFSLQHAPYAEDNVIMQENISVAQWKKAYEQRRKDSRLNSANKYQSEYAGYAYDAVWVYAFALNQLVKEDASYMRNLHSENTTKRLMEVIKDTDFVGVSGRIRFGEGASRFSVINVLQWFDGRSTVVGTFHPNVSESHDMRDRKLIGGKLVLHESNISWLYDKGVPSDGTETCSIGGFADLIGLDCRNGVYVLVTFVCVICVIVVSIASFMFLKRQYDQKLKQSARVMRTFGIDLLSLPSAPSNSLDKWEVPKERVVINRRLGEGAFGTVYGGEAQINDQAWTAVAVKTLKMGSSVEDRLDFLSEAESMKRFDHKNIVKLLGVCLQSEPIYTIMEYMLHGDLKTYLLARRHLVGEKSNDDSDISPKRLTTMVLDISKALAYLADHKYVHRDVACRNCLVNAQRMVKLGDFGMARPMFDSDYYKFNRKGMLPVRWMAPESLGLGIFSPASDLRFPAVCKFNFLIISFSLDKKEEREKLISSTSINYFTDYQFITVNCNSVLNLSDCLSDPWTGLHLQILALESAEYRGQSHNSFVRTSFLDRTAAEIANDYYKFNRKGMLPVRWMAPESLGLGIFSPASDLRFPAVCKFNFLIISFTGLDKKEEREKLISSTSINYFTDYQFITVNCNSVLNLSDCLSDPWTGLHLQILALESAEYRGQSHNSFVRTSFLDRTAAEIAKIIDPL</sequence>
<evidence type="ECO:0000313" key="24">
    <source>
        <dbReference type="EMBL" id="KAJ6649876.1"/>
    </source>
</evidence>